<sequence length="223" mass="25035">MNDLVSVGLQDESGETIWNTVLSHDSYKQCVVTFSCEHDEKKTKISTTFSESESETGDAPKLIFTTKDDDPGYKVKCDTQSFGVIYFDGSKEFYPKDIEHAACVSNGDYIFFYDEDVNGQKITSIAYKIIYEHQHMKVNSEEEIQDPCGLLTDHINPETPEQQYSVQMHNGPLINEFMELSGDEEDITVTMHEITKYPTPQNPSTVRVKLENEDTSSGAGGSG</sequence>
<dbReference type="Proteomes" id="UP001190700">
    <property type="component" value="Unassembled WGS sequence"/>
</dbReference>
<accession>A0AAE0C9I1</accession>
<name>A0AAE0C9I1_9CHLO</name>
<comment type="caution">
    <text evidence="2">The sequence shown here is derived from an EMBL/GenBank/DDBJ whole genome shotgun (WGS) entry which is preliminary data.</text>
</comment>
<feature type="region of interest" description="Disordered" evidence="1">
    <location>
        <begin position="197"/>
        <end position="223"/>
    </location>
</feature>
<proteinExistence type="predicted"/>
<reference evidence="2 3" key="1">
    <citation type="journal article" date="2015" name="Genome Biol. Evol.">
        <title>Comparative Genomics of a Bacterivorous Green Alga Reveals Evolutionary Causalities and Consequences of Phago-Mixotrophic Mode of Nutrition.</title>
        <authorList>
            <person name="Burns J.A."/>
            <person name="Paasch A."/>
            <person name="Narechania A."/>
            <person name="Kim E."/>
        </authorList>
    </citation>
    <scope>NUCLEOTIDE SEQUENCE [LARGE SCALE GENOMIC DNA]</scope>
    <source>
        <strain evidence="2 3">PLY_AMNH</strain>
    </source>
</reference>
<organism evidence="2 3">
    <name type="scientific">Cymbomonas tetramitiformis</name>
    <dbReference type="NCBI Taxonomy" id="36881"/>
    <lineage>
        <taxon>Eukaryota</taxon>
        <taxon>Viridiplantae</taxon>
        <taxon>Chlorophyta</taxon>
        <taxon>Pyramimonadophyceae</taxon>
        <taxon>Pyramimonadales</taxon>
        <taxon>Pyramimonadaceae</taxon>
        <taxon>Cymbomonas</taxon>
    </lineage>
</organism>
<evidence type="ECO:0000256" key="1">
    <source>
        <dbReference type="SAM" id="MobiDB-lite"/>
    </source>
</evidence>
<evidence type="ECO:0000313" key="2">
    <source>
        <dbReference type="EMBL" id="KAK3250278.1"/>
    </source>
</evidence>
<gene>
    <name evidence="2" type="ORF">CYMTET_40328</name>
</gene>
<dbReference type="AlphaFoldDB" id="A0AAE0C9I1"/>
<evidence type="ECO:0000313" key="3">
    <source>
        <dbReference type="Proteomes" id="UP001190700"/>
    </source>
</evidence>
<dbReference type="EMBL" id="LGRX02026811">
    <property type="protein sequence ID" value="KAK3250278.1"/>
    <property type="molecule type" value="Genomic_DNA"/>
</dbReference>
<keyword evidence="3" id="KW-1185">Reference proteome</keyword>
<protein>
    <submittedName>
        <fullName evidence="2">Uncharacterized protein</fullName>
    </submittedName>
</protein>